<dbReference type="GO" id="GO:0005524">
    <property type="term" value="F:ATP binding"/>
    <property type="evidence" value="ECO:0007669"/>
    <property type="project" value="UniProtKB-KW"/>
</dbReference>
<dbReference type="PANTHER" id="PTHR16305">
    <property type="entry name" value="TESTICULAR SOLUBLE ADENYLYL CYCLASE"/>
    <property type="match status" value="1"/>
</dbReference>
<keyword evidence="1" id="KW-0547">Nucleotide-binding</keyword>
<evidence type="ECO:0000256" key="2">
    <source>
        <dbReference type="ARBA" id="ARBA00022840"/>
    </source>
</evidence>
<dbReference type="Pfam" id="PF13191">
    <property type="entry name" value="AAA_16"/>
    <property type="match status" value="1"/>
</dbReference>
<sequence>MLTRVLIGRKAQFAALTAALDRAAAGHAGVVLVGGDAGVGKSHLVGALTTTARERGFAVLTGQCAALGESMPYLPLADALWTALRDPHSTEDEREALEKALAERPVLRRLLPDGDGAPDEASDLGRQQLLGATLGLLGELGGQRPVLLVLEDLHWADRSTRNLLVFLSRVLQRERVCLVGTYRTDDLHRRHPLRPVVAELLRLPNVTAVELQPFRPGETAEFLASLAGTDEEPPADLVERVHRRSEGNPFYAGELFAAADDRGLPSALADLLLARIERLTEDAQHVVRVAAVAGRRADDELLRRVSGLSEDAAGEALREVVSHQILVPSGAAGYTFRHALLREAVYADLLPGERTRLHRAFAAEFGRAVEPGEEAVPATNRHPRAAAELAYHSMAAHDLPTAFAASVRAGLDAERMGAPDEAYEHYDQALSLWDSVPEPDGSAGMNRVELEWAAVRSSARAGDVRRAVQRLRRLLAVIDPDDKALGAEVRERLAYYLHEADQLDESRKWAQEALDLTPVDPPTPARARVLATYVRSLLATPERYDEVPAMAAEALRVAREADVPSAEAAALISLGQYTEATLGPGPEETRAYSDAVRLARTSGNLQVMLRALYVQAHLPYETGDLARARPLADEAVRFTLDNGLAWSTYGINLRFLQFLIAYTDGDWDRASEIADGFGIRVARDVEAVVSSYALFLDVGRGGPRAEHRLQWIEPLWDGDQWLTYIAGGLAAEHRMWEGDEPGALKYVTAALGTSSPTDTGLIRIAAVGLWAHADRAVRARRTKDAAAEAAARAAADELVKTARFAATHSLDGRHDAWMGAEGRAWLARAEAEWRRAHGTDEPEHWRTVRDIFDYGFVYEVARSRWRLAESLAEHGDRDAAADEWRAAVTAAERLGACPLLRVLRDLGSRARLSDDRSRQDGGGGHDRGPLSGLTSREREVLKLVATGMGNKEIAATLFISPKTASVHVSNILAKLNVTSRTQAAALAHRENL</sequence>
<dbReference type="CDD" id="cd06170">
    <property type="entry name" value="LuxR_C_like"/>
    <property type="match status" value="1"/>
</dbReference>
<evidence type="ECO:0000256" key="3">
    <source>
        <dbReference type="SAM" id="MobiDB-lite"/>
    </source>
</evidence>
<dbReference type="GO" id="GO:0004016">
    <property type="term" value="F:adenylate cyclase activity"/>
    <property type="evidence" value="ECO:0007669"/>
    <property type="project" value="TreeGrafter"/>
</dbReference>
<dbReference type="AlphaFoldDB" id="A0A3M2M731"/>
<comment type="caution">
    <text evidence="5">The sequence shown here is derived from an EMBL/GenBank/DDBJ whole genome shotgun (WGS) entry which is preliminary data.</text>
</comment>
<dbReference type="GO" id="GO:0003677">
    <property type="term" value="F:DNA binding"/>
    <property type="evidence" value="ECO:0007669"/>
    <property type="project" value="InterPro"/>
</dbReference>
<feature type="domain" description="HTH luxR-type" evidence="4">
    <location>
        <begin position="926"/>
        <end position="991"/>
    </location>
</feature>
<evidence type="ECO:0000313" key="5">
    <source>
        <dbReference type="EMBL" id="RMI44335.1"/>
    </source>
</evidence>
<evidence type="ECO:0000313" key="6">
    <source>
        <dbReference type="Proteomes" id="UP000282674"/>
    </source>
</evidence>
<evidence type="ECO:0000259" key="4">
    <source>
        <dbReference type="PROSITE" id="PS50043"/>
    </source>
</evidence>
<dbReference type="Proteomes" id="UP000282674">
    <property type="component" value="Unassembled WGS sequence"/>
</dbReference>
<gene>
    <name evidence="5" type="ORF">EBO15_13130</name>
</gene>
<dbReference type="SUPFAM" id="SSF52540">
    <property type="entry name" value="P-loop containing nucleoside triphosphate hydrolases"/>
    <property type="match status" value="1"/>
</dbReference>
<dbReference type="GO" id="GO:0005737">
    <property type="term" value="C:cytoplasm"/>
    <property type="evidence" value="ECO:0007669"/>
    <property type="project" value="TreeGrafter"/>
</dbReference>
<dbReference type="InterPro" id="IPR011990">
    <property type="entry name" value="TPR-like_helical_dom_sf"/>
</dbReference>
<dbReference type="SMART" id="SM00028">
    <property type="entry name" value="TPR"/>
    <property type="match status" value="3"/>
</dbReference>
<dbReference type="InterPro" id="IPR000792">
    <property type="entry name" value="Tscrpt_reg_LuxR_C"/>
</dbReference>
<feature type="region of interest" description="Disordered" evidence="3">
    <location>
        <begin position="913"/>
        <end position="932"/>
    </location>
</feature>
<proteinExistence type="predicted"/>
<dbReference type="SUPFAM" id="SSF48452">
    <property type="entry name" value="TPR-like"/>
    <property type="match status" value="2"/>
</dbReference>
<dbReference type="SUPFAM" id="SSF46894">
    <property type="entry name" value="C-terminal effector domain of the bipartite response regulators"/>
    <property type="match status" value="1"/>
</dbReference>
<dbReference type="PANTHER" id="PTHR16305:SF35">
    <property type="entry name" value="TRANSCRIPTIONAL ACTIVATOR DOMAIN"/>
    <property type="match status" value="1"/>
</dbReference>
<name>A0A3M2M731_9ACTN</name>
<dbReference type="Gene3D" id="3.40.50.300">
    <property type="entry name" value="P-loop containing nucleotide triphosphate hydrolases"/>
    <property type="match status" value="1"/>
</dbReference>
<dbReference type="Gene3D" id="1.10.10.10">
    <property type="entry name" value="Winged helix-like DNA-binding domain superfamily/Winged helix DNA-binding domain"/>
    <property type="match status" value="1"/>
</dbReference>
<organism evidence="5 6">
    <name type="scientific">Actinomadura harenae</name>
    <dbReference type="NCBI Taxonomy" id="2483351"/>
    <lineage>
        <taxon>Bacteria</taxon>
        <taxon>Bacillati</taxon>
        <taxon>Actinomycetota</taxon>
        <taxon>Actinomycetes</taxon>
        <taxon>Streptosporangiales</taxon>
        <taxon>Thermomonosporaceae</taxon>
        <taxon>Actinomadura</taxon>
    </lineage>
</organism>
<dbReference type="Pfam" id="PF00196">
    <property type="entry name" value="GerE"/>
    <property type="match status" value="1"/>
</dbReference>
<dbReference type="InterPro" id="IPR027417">
    <property type="entry name" value="P-loop_NTPase"/>
</dbReference>
<dbReference type="InterPro" id="IPR036388">
    <property type="entry name" value="WH-like_DNA-bd_sf"/>
</dbReference>
<dbReference type="PRINTS" id="PR00038">
    <property type="entry name" value="HTHLUXR"/>
</dbReference>
<dbReference type="PROSITE" id="PS50043">
    <property type="entry name" value="HTH_LUXR_2"/>
    <property type="match status" value="1"/>
</dbReference>
<dbReference type="InterPro" id="IPR041664">
    <property type="entry name" value="AAA_16"/>
</dbReference>
<dbReference type="EMBL" id="RFFG01000019">
    <property type="protein sequence ID" value="RMI44335.1"/>
    <property type="molecule type" value="Genomic_DNA"/>
</dbReference>
<dbReference type="Gene3D" id="1.25.40.10">
    <property type="entry name" value="Tetratricopeptide repeat domain"/>
    <property type="match status" value="1"/>
</dbReference>
<reference evidence="5 6" key="1">
    <citation type="submission" date="2018-10" db="EMBL/GenBank/DDBJ databases">
        <title>Isolation from soil.</title>
        <authorList>
            <person name="Hu J."/>
        </authorList>
    </citation>
    <scope>NUCLEOTIDE SEQUENCE [LARGE SCALE GENOMIC DNA]</scope>
    <source>
        <strain evidence="5 6">NEAU-Ht49</strain>
    </source>
</reference>
<dbReference type="InterPro" id="IPR019734">
    <property type="entry name" value="TPR_rpt"/>
</dbReference>
<keyword evidence="6" id="KW-1185">Reference proteome</keyword>
<evidence type="ECO:0000256" key="1">
    <source>
        <dbReference type="ARBA" id="ARBA00022741"/>
    </source>
</evidence>
<dbReference type="InterPro" id="IPR016032">
    <property type="entry name" value="Sig_transdc_resp-reg_C-effctor"/>
</dbReference>
<accession>A0A3M2M731</accession>
<dbReference type="SMART" id="SM00421">
    <property type="entry name" value="HTH_LUXR"/>
    <property type="match status" value="1"/>
</dbReference>
<protein>
    <submittedName>
        <fullName evidence="5">LuxR family transcriptional regulator</fullName>
    </submittedName>
</protein>
<feature type="compositionally biased region" description="Basic and acidic residues" evidence="3">
    <location>
        <begin position="913"/>
        <end position="928"/>
    </location>
</feature>
<dbReference type="GO" id="GO:0006355">
    <property type="term" value="P:regulation of DNA-templated transcription"/>
    <property type="evidence" value="ECO:0007669"/>
    <property type="project" value="InterPro"/>
</dbReference>
<keyword evidence="2" id="KW-0067">ATP-binding</keyword>
<dbReference type="OrthoDB" id="5476461at2"/>